<gene>
    <name evidence="1" type="ORF">M5X12_07235</name>
</gene>
<dbReference type="RefSeq" id="WP_268599548.1">
    <property type="nucleotide sequence ID" value="NZ_JAMDNP010000011.1"/>
</dbReference>
<dbReference type="Gene3D" id="3.40.50.300">
    <property type="entry name" value="P-loop containing nucleotide triphosphate hydrolases"/>
    <property type="match status" value="1"/>
</dbReference>
<dbReference type="SUPFAM" id="SSF52540">
    <property type="entry name" value="P-loop containing nucleoside triphosphate hydrolases"/>
    <property type="match status" value="1"/>
</dbReference>
<proteinExistence type="predicted"/>
<sequence>MSRVCKLAGTAQCTRLCSSYIATHGHSGNGGRVGAAGVPAEYRSVTLGTSPARDEQAEAYRILESAYVPTFSRQFDPDGERIKSMYLFSREPGTGKTTTAAALLNEWLIVHYVGSVQRGKRPLERPAYFLDVNEWQGLYNEFNRPRVPDDIAEPASREYYRRMKHAKSSPFVVMDDIGVRDCSEGFRGDLHSVINHRVTNGMVTAYTSNVTIEELKRVFDARLADRIRDMTMVVPFKGESKRGIR</sequence>
<evidence type="ECO:0000313" key="1">
    <source>
        <dbReference type="EMBL" id="MCY9760368.1"/>
    </source>
</evidence>
<dbReference type="InterPro" id="IPR027417">
    <property type="entry name" value="P-loop_NTPase"/>
</dbReference>
<keyword evidence="2" id="KW-1185">Reference proteome</keyword>
<accession>A0ABT4GUI8</accession>
<dbReference type="Proteomes" id="UP001527181">
    <property type="component" value="Unassembled WGS sequence"/>
</dbReference>
<name>A0ABT4GUI8_PAEAL</name>
<comment type="caution">
    <text evidence="1">The sequence shown here is derived from an EMBL/GenBank/DDBJ whole genome shotgun (WGS) entry which is preliminary data.</text>
</comment>
<evidence type="ECO:0000313" key="2">
    <source>
        <dbReference type="Proteomes" id="UP001527181"/>
    </source>
</evidence>
<organism evidence="1 2">
    <name type="scientific">Paenibacillus alvei</name>
    <name type="common">Bacillus alvei</name>
    <dbReference type="NCBI Taxonomy" id="44250"/>
    <lineage>
        <taxon>Bacteria</taxon>
        <taxon>Bacillati</taxon>
        <taxon>Bacillota</taxon>
        <taxon>Bacilli</taxon>
        <taxon>Bacillales</taxon>
        <taxon>Paenibacillaceae</taxon>
        <taxon>Paenibacillus</taxon>
    </lineage>
</organism>
<dbReference type="EMBL" id="JAMDNP010000011">
    <property type="protein sequence ID" value="MCY9760368.1"/>
    <property type="molecule type" value="Genomic_DNA"/>
</dbReference>
<reference evidence="1 2" key="1">
    <citation type="submission" date="2022-05" db="EMBL/GenBank/DDBJ databases">
        <title>Genome Sequencing of Bee-Associated Microbes.</title>
        <authorList>
            <person name="Dunlap C."/>
        </authorList>
    </citation>
    <scope>NUCLEOTIDE SEQUENCE [LARGE SCALE GENOMIC DNA]</scope>
    <source>
        <strain evidence="1 2">NRRL B-04010</strain>
    </source>
</reference>
<protein>
    <submittedName>
        <fullName evidence="1">DNA replication protein</fullName>
    </submittedName>
</protein>